<feature type="compositionally biased region" description="Polar residues" evidence="1">
    <location>
        <begin position="1022"/>
        <end position="1037"/>
    </location>
</feature>
<evidence type="ECO:0000313" key="5">
    <source>
        <dbReference type="EMBL" id="EME42331.1"/>
    </source>
</evidence>
<keyword evidence="2" id="KW-0812">Transmembrane</keyword>
<dbReference type="EMBL" id="KB446541">
    <property type="protein sequence ID" value="EME42331.1"/>
    <property type="molecule type" value="Genomic_DNA"/>
</dbReference>
<reference evidence="5 6" key="2">
    <citation type="journal article" date="2012" name="PLoS Pathog.">
        <title>Diverse lifestyles and strategies of plant pathogenesis encoded in the genomes of eighteen Dothideomycetes fungi.</title>
        <authorList>
            <person name="Ohm R.A."/>
            <person name="Feau N."/>
            <person name="Henrissat B."/>
            <person name="Schoch C.L."/>
            <person name="Horwitz B.A."/>
            <person name="Barry K.W."/>
            <person name="Condon B.J."/>
            <person name="Copeland A.C."/>
            <person name="Dhillon B."/>
            <person name="Glaser F."/>
            <person name="Hesse C.N."/>
            <person name="Kosti I."/>
            <person name="LaButti K."/>
            <person name="Lindquist E.A."/>
            <person name="Lucas S."/>
            <person name="Salamov A.A."/>
            <person name="Bradshaw R.E."/>
            <person name="Ciuffetti L."/>
            <person name="Hamelin R.C."/>
            <person name="Kema G.H.J."/>
            <person name="Lawrence C."/>
            <person name="Scott J.A."/>
            <person name="Spatafora J.W."/>
            <person name="Turgeon B.G."/>
            <person name="de Wit P.J.G.M."/>
            <person name="Zhong S."/>
            <person name="Goodwin S.B."/>
            <person name="Grigoriev I.V."/>
        </authorList>
    </citation>
    <scope>NUCLEOTIDE SEQUENCE [LARGE SCALE GENOMIC DNA]</scope>
    <source>
        <strain evidence="6">NZE10 / CBS 128990</strain>
    </source>
</reference>
<sequence>MATSITIPFWPQSVDCLDWSKDNQIVVVGGENIAIVTPRLREPGLKGNWWETAVVKVNGFTLDELPFTEPLSNAGMSVGEDLSTRQAVAAKWSSPGLARHRRCALAVLTANHVLSIWSADKMSDANDSWTRKMIVNDIIRDYYRRNDVEDTAQNEDARQKTERRQIQQRIRSFCWSPPLRKEPLRKESDIDKLSQLVDWGQHFLAVAAEGGDVFVLRVQSPHERLGNVQTDWKVEIAIAFGVKAAVEGAVVKNHTAESPLDPQLSHLIADHLSWGTWRRRSDATSVASKWTSLAYITAGRLFTTSLQVSDTSHLATIHIQAPDGTQRHIPDRSDLYGPLRTVPGQGHDHVVVFGVDTVFHVDLDDADRDGKTSLHHLDGRWDEVSGVAITNAGDGSHHVHIVSSLTSSTADTSILELPLNHAAAPTVLPAWHEALNEAREAFSAELDLQGNVQERTYGIVASPLGQYVATCVSLHTSDGLEYVIATNQKCTLCITYESRLDEGALLATPRATAASDPVSTEALLFDMQSQYRKIVGEDEPDDDSREVIVADILRNMPPAPDARVFSSEVDRSDASIGDLTYWLRLMLIAHRQMRGQRASRLVDYMTRNTYQRNGVARAVVQQIVEEVAKLPRYLSREDALSFQILTIHATIRARLTAQSEADDTDSTDEATFEVCNICEQKIPMESLRWSKCVTGHEFGRCALSFLSIQEPGTTKSCGICGLQVLNDSFVADATPAAKDIEMTDVPPPEGDQDNPSSDTWIEISHHEHKDPQSRTTLAQLLFSACDVCIYCGGKFIYRRADDSSQRDLTAAIIEAIEEVRTVNIVRRTDTDQGHNLAWRVDAARVLACISTINKGAMDLEENPEFSEVRHRDIPQRWTQITQSLPSPTMSIHPVHSGMTARMESMDSQADFGHRTTDFFDDRNSEDEDVLPGTAITSGDSRRPRSSSPSKLKRPLSNTHTLVSRCEPKRVTLPPEEELPHSGGDQRLDSNTNQPVPAAETISTITSFNGSVDELDLLPDQGHGNSQVPKAARLSSTGIADPAWDHDPDQSPGSLTCSNNLQQRRELHLLAYDILLQGLYSDPEVMQRNQPIQPIASRVSGIRTSMLPQHLRLLDPRSSRGHLPEPGTAGLDGTDQIHVNGKRVHVVPPPIDTSTQRALPADLVRTPYPHTHDRILRKHFGHEQEPPSALVTPVGASESILTLSIRRVNLHSKLRVTSIKIPAVNDYTVVGDVRASEKQKEFKYTSFDDTEFFWQVRDAYKALAGAGRFFSARSLRRIAVSGRASCAAETGYGWLHQSRSPRVLAYKGLTDTFSEEKILQLYRKPLLGKSHFAFVHWAHRLSASQNPTHMPIDDETPESGESSLVRSIEQPEGIEFIVSWSVKRILLAALLVILLSIAAALLWIFLGKSSSPYVFRSASAGFRNSGDRVGTGILIGILIFLIGMGALIGWLGVSWLVM</sequence>
<protein>
    <recommendedName>
        <fullName evidence="7">Transcription factor IIIC putative zinc-finger domain-containing protein</fullName>
    </recommendedName>
</protein>
<feature type="compositionally biased region" description="Basic and acidic residues" evidence="1">
    <location>
        <begin position="911"/>
        <end position="922"/>
    </location>
</feature>
<dbReference type="GO" id="GO:0004402">
    <property type="term" value="F:histone acetyltransferase activity"/>
    <property type="evidence" value="ECO:0007669"/>
    <property type="project" value="InterPro"/>
</dbReference>
<evidence type="ECO:0000313" key="6">
    <source>
        <dbReference type="Proteomes" id="UP000016933"/>
    </source>
</evidence>
<evidence type="ECO:0000259" key="3">
    <source>
        <dbReference type="Pfam" id="PF12657"/>
    </source>
</evidence>
<feature type="region of interest" description="Disordered" evidence="1">
    <location>
        <begin position="740"/>
        <end position="759"/>
    </location>
</feature>
<feature type="region of interest" description="Disordered" evidence="1">
    <location>
        <begin position="911"/>
        <end position="994"/>
    </location>
</feature>
<gene>
    <name evidence="5" type="ORF">DOTSEDRAFT_81250</name>
</gene>
<evidence type="ECO:0000259" key="4">
    <source>
        <dbReference type="Pfam" id="PF12660"/>
    </source>
</evidence>
<dbReference type="STRING" id="675120.N1PLZ0"/>
<dbReference type="InterPro" id="IPR024761">
    <property type="entry name" value="TFIIIC_delta_N"/>
</dbReference>
<feature type="region of interest" description="Disordered" evidence="1">
    <location>
        <begin position="1012"/>
        <end position="1057"/>
    </location>
</feature>
<dbReference type="OrthoDB" id="6021743at2759"/>
<name>N1PLZ0_DOTSN</name>
<dbReference type="HOGENOM" id="CLU_250958_0_0_1"/>
<proteinExistence type="predicted"/>
<feature type="compositionally biased region" description="Basic and acidic residues" evidence="1">
    <location>
        <begin position="977"/>
        <end position="987"/>
    </location>
</feature>
<dbReference type="InterPro" id="IPR024764">
    <property type="entry name" value="TFIIIC_Znf"/>
</dbReference>
<dbReference type="Pfam" id="PF12657">
    <property type="entry name" value="TFIIIC_delta"/>
    <property type="match status" value="1"/>
</dbReference>
<feature type="domain" description="Transcription factor IIIC putative zinc-finger" evidence="4">
    <location>
        <begin position="665"/>
        <end position="795"/>
    </location>
</feature>
<dbReference type="PANTHER" id="PTHR15496">
    <property type="entry name" value="GENERAL TRANSCRIPTION FACTOR 3C POLYPEPTIDE 4 FAMILY"/>
    <property type="match status" value="1"/>
</dbReference>
<feature type="domain" description="Transcription factor IIIC 90kDa subunit N-terminal" evidence="3">
    <location>
        <begin position="19"/>
        <end position="496"/>
    </location>
</feature>
<evidence type="ECO:0000256" key="2">
    <source>
        <dbReference type="SAM" id="Phobius"/>
    </source>
</evidence>
<evidence type="ECO:0000256" key="1">
    <source>
        <dbReference type="SAM" id="MobiDB-lite"/>
    </source>
</evidence>
<dbReference type="Pfam" id="PF12660">
    <property type="entry name" value="zf-TFIIIC"/>
    <property type="match status" value="1"/>
</dbReference>
<dbReference type="InterPro" id="IPR044230">
    <property type="entry name" value="GTF3C4"/>
</dbReference>
<dbReference type="GO" id="GO:0006384">
    <property type="term" value="P:transcription initiation at RNA polymerase III promoter"/>
    <property type="evidence" value="ECO:0007669"/>
    <property type="project" value="InterPro"/>
</dbReference>
<dbReference type="GO" id="GO:0000127">
    <property type="term" value="C:transcription factor TFIIIC complex"/>
    <property type="evidence" value="ECO:0007669"/>
    <property type="project" value="InterPro"/>
</dbReference>
<keyword evidence="2" id="KW-0472">Membrane</keyword>
<organism evidence="5 6">
    <name type="scientific">Dothistroma septosporum (strain NZE10 / CBS 128990)</name>
    <name type="common">Red band needle blight fungus</name>
    <name type="synonym">Mycosphaerella pini</name>
    <dbReference type="NCBI Taxonomy" id="675120"/>
    <lineage>
        <taxon>Eukaryota</taxon>
        <taxon>Fungi</taxon>
        <taxon>Dikarya</taxon>
        <taxon>Ascomycota</taxon>
        <taxon>Pezizomycotina</taxon>
        <taxon>Dothideomycetes</taxon>
        <taxon>Dothideomycetidae</taxon>
        <taxon>Mycosphaerellales</taxon>
        <taxon>Mycosphaerellaceae</taxon>
        <taxon>Dothistroma</taxon>
    </lineage>
</organism>
<dbReference type="Proteomes" id="UP000016933">
    <property type="component" value="Unassembled WGS sequence"/>
</dbReference>
<accession>N1PLZ0</accession>
<keyword evidence="6" id="KW-1185">Reference proteome</keyword>
<feature type="transmembrane region" description="Helical" evidence="2">
    <location>
        <begin position="1432"/>
        <end position="1456"/>
    </location>
</feature>
<reference evidence="6" key="1">
    <citation type="journal article" date="2012" name="PLoS Genet.">
        <title>The genomes of the fungal plant pathogens Cladosporium fulvum and Dothistroma septosporum reveal adaptation to different hosts and lifestyles but also signatures of common ancestry.</title>
        <authorList>
            <person name="de Wit P.J.G.M."/>
            <person name="van der Burgt A."/>
            <person name="Oekmen B."/>
            <person name="Stergiopoulos I."/>
            <person name="Abd-Elsalam K.A."/>
            <person name="Aerts A.L."/>
            <person name="Bahkali A.H."/>
            <person name="Beenen H.G."/>
            <person name="Chettri P."/>
            <person name="Cox M.P."/>
            <person name="Datema E."/>
            <person name="de Vries R.P."/>
            <person name="Dhillon B."/>
            <person name="Ganley A.R."/>
            <person name="Griffiths S.A."/>
            <person name="Guo Y."/>
            <person name="Hamelin R.C."/>
            <person name="Henrissat B."/>
            <person name="Kabir M.S."/>
            <person name="Jashni M.K."/>
            <person name="Kema G."/>
            <person name="Klaubauf S."/>
            <person name="Lapidus A."/>
            <person name="Levasseur A."/>
            <person name="Lindquist E."/>
            <person name="Mehrabi R."/>
            <person name="Ohm R.A."/>
            <person name="Owen T.J."/>
            <person name="Salamov A."/>
            <person name="Schwelm A."/>
            <person name="Schijlen E."/>
            <person name="Sun H."/>
            <person name="van den Burg H.A."/>
            <person name="van Ham R.C.H.J."/>
            <person name="Zhang S."/>
            <person name="Goodwin S.B."/>
            <person name="Grigoriev I.V."/>
            <person name="Collemare J."/>
            <person name="Bradshaw R.E."/>
        </authorList>
    </citation>
    <scope>NUCLEOTIDE SEQUENCE [LARGE SCALE GENOMIC DNA]</scope>
    <source>
        <strain evidence="6">NZE10 / CBS 128990</strain>
    </source>
</reference>
<evidence type="ECO:0008006" key="7">
    <source>
        <dbReference type="Google" id="ProtNLM"/>
    </source>
</evidence>
<keyword evidence="2" id="KW-1133">Transmembrane helix</keyword>
<dbReference type="eggNOG" id="ENOG502S8BZ">
    <property type="taxonomic scope" value="Eukaryota"/>
</dbReference>
<dbReference type="PANTHER" id="PTHR15496:SF2">
    <property type="entry name" value="GENERAL TRANSCRIPTION FACTOR 3C POLYPEPTIDE 4"/>
    <property type="match status" value="1"/>
</dbReference>
<feature type="transmembrane region" description="Helical" evidence="2">
    <location>
        <begin position="1384"/>
        <end position="1405"/>
    </location>
</feature>
<feature type="region of interest" description="Disordered" evidence="1">
    <location>
        <begin position="1115"/>
        <end position="1134"/>
    </location>
</feature>